<dbReference type="PROSITE" id="PS51328">
    <property type="entry name" value="L_LECTIN_LIKE"/>
    <property type="match status" value="1"/>
</dbReference>
<sequence>MPHWLVKINSRQIRSSKSNYLEQCTFTVGMVCIVLLNLLLFGTALAQNTPTHRKFEYKHSFRAPNLAQRDGTIPFWTVTGDAIASSEQLRLAPSMRSRKGIAYNKRPMVESEFFEVETSFKVTGQGRVGADGLAIWYTSQQGTLGNVFGANDYWVGMGIMLDSFDNDGQKNNPFVSLMINDGTRSYDHVTDGSQQILTGCQKDFRNKPFPVKLRLEYFRNVLTVYMTDGLTQAPRYELYDHDILDFSVYSLFTDAQRPAGQPIPQDERQKYDAEFERQMQDFEQERKKFKEEHPDKVKEDDEDLAKYYEDATVRELRLIYEAQTGIHQVLQQMETRLREITQQQALHTTYLQQGGQAAAGQQGGQQQAVAAAPGAFQQHEKNEVMQNLRDIKNSVNEIYTRTYNIEQKIQQGGAVQGHGGTDQTVRNYLDTIQNDVREIRSSVLANAGAGGQAAGCQNISCISPMLFMLIVALQSGIIIVFIFLRSKSDKAKFY</sequence>
<reference evidence="9" key="1">
    <citation type="submission" date="2022-11" db="UniProtKB">
        <authorList>
            <consortium name="WormBaseParasite"/>
        </authorList>
    </citation>
    <scope>IDENTIFICATION</scope>
</reference>
<evidence type="ECO:0000313" key="8">
    <source>
        <dbReference type="Proteomes" id="UP000887540"/>
    </source>
</evidence>
<dbReference type="AlphaFoldDB" id="A0A914EJF5"/>
<feature type="transmembrane region" description="Helical" evidence="6">
    <location>
        <begin position="20"/>
        <end position="46"/>
    </location>
</feature>
<proteinExistence type="predicted"/>
<dbReference type="InterPro" id="IPR013320">
    <property type="entry name" value="ConA-like_dom_sf"/>
</dbReference>
<dbReference type="GO" id="GO:0005537">
    <property type="term" value="F:D-mannose binding"/>
    <property type="evidence" value="ECO:0007669"/>
    <property type="project" value="TreeGrafter"/>
</dbReference>
<evidence type="ECO:0000256" key="4">
    <source>
        <dbReference type="ARBA" id="ARBA00022989"/>
    </source>
</evidence>
<keyword evidence="4 6" id="KW-1133">Transmembrane helix</keyword>
<dbReference type="WBParaSite" id="ACRNAN_scaffold8763.g22000.t1">
    <property type="protein sequence ID" value="ACRNAN_scaffold8763.g22000.t1"/>
    <property type="gene ID" value="ACRNAN_scaffold8763.g22000"/>
</dbReference>
<dbReference type="PANTHER" id="PTHR12223">
    <property type="entry name" value="VESICULAR MANNOSE-BINDING LECTIN"/>
    <property type="match status" value="1"/>
</dbReference>
<keyword evidence="3" id="KW-0732">Signal</keyword>
<dbReference type="Pfam" id="PF03388">
    <property type="entry name" value="Lectin_leg-like"/>
    <property type="match status" value="1"/>
</dbReference>
<keyword evidence="8" id="KW-1185">Reference proteome</keyword>
<keyword evidence="5 6" id="KW-0472">Membrane</keyword>
<feature type="transmembrane region" description="Helical" evidence="6">
    <location>
        <begin position="465"/>
        <end position="484"/>
    </location>
</feature>
<evidence type="ECO:0000259" key="7">
    <source>
        <dbReference type="PROSITE" id="PS51328"/>
    </source>
</evidence>
<name>A0A914EJF5_9BILA</name>
<dbReference type="InterPro" id="IPR051136">
    <property type="entry name" value="Intracellular_Lectin-GPT"/>
</dbReference>
<dbReference type="GO" id="GO:0005793">
    <property type="term" value="C:endoplasmic reticulum-Golgi intermediate compartment"/>
    <property type="evidence" value="ECO:0007669"/>
    <property type="project" value="TreeGrafter"/>
</dbReference>
<evidence type="ECO:0000256" key="3">
    <source>
        <dbReference type="ARBA" id="ARBA00022729"/>
    </source>
</evidence>
<organism evidence="8 9">
    <name type="scientific">Acrobeloides nanus</name>
    <dbReference type="NCBI Taxonomy" id="290746"/>
    <lineage>
        <taxon>Eukaryota</taxon>
        <taxon>Metazoa</taxon>
        <taxon>Ecdysozoa</taxon>
        <taxon>Nematoda</taxon>
        <taxon>Chromadorea</taxon>
        <taxon>Rhabditida</taxon>
        <taxon>Tylenchina</taxon>
        <taxon>Cephalobomorpha</taxon>
        <taxon>Cephaloboidea</taxon>
        <taxon>Cephalobidae</taxon>
        <taxon>Acrobeloides</taxon>
    </lineage>
</organism>
<evidence type="ECO:0000256" key="2">
    <source>
        <dbReference type="ARBA" id="ARBA00022692"/>
    </source>
</evidence>
<dbReference type="GO" id="GO:0000139">
    <property type="term" value="C:Golgi membrane"/>
    <property type="evidence" value="ECO:0007669"/>
    <property type="project" value="TreeGrafter"/>
</dbReference>
<dbReference type="Proteomes" id="UP000887540">
    <property type="component" value="Unplaced"/>
</dbReference>
<evidence type="ECO:0000256" key="6">
    <source>
        <dbReference type="SAM" id="Phobius"/>
    </source>
</evidence>
<keyword evidence="2 6" id="KW-0812">Transmembrane</keyword>
<dbReference type="SUPFAM" id="SSF49899">
    <property type="entry name" value="Concanavalin A-like lectins/glucanases"/>
    <property type="match status" value="1"/>
</dbReference>
<dbReference type="Gene3D" id="2.60.120.200">
    <property type="match status" value="1"/>
</dbReference>
<evidence type="ECO:0000256" key="5">
    <source>
        <dbReference type="ARBA" id="ARBA00023136"/>
    </source>
</evidence>
<feature type="domain" description="L-type lectin-like" evidence="7">
    <location>
        <begin position="53"/>
        <end position="292"/>
    </location>
</feature>
<evidence type="ECO:0000313" key="9">
    <source>
        <dbReference type="WBParaSite" id="ACRNAN_scaffold8763.g22000.t1"/>
    </source>
</evidence>
<dbReference type="PANTHER" id="PTHR12223:SF28">
    <property type="entry name" value="LECTIN, MANNOSE BINDING 1 LIKE"/>
    <property type="match status" value="1"/>
</dbReference>
<dbReference type="GO" id="GO:0006888">
    <property type="term" value="P:endoplasmic reticulum to Golgi vesicle-mediated transport"/>
    <property type="evidence" value="ECO:0007669"/>
    <property type="project" value="TreeGrafter"/>
</dbReference>
<accession>A0A914EJF5</accession>
<dbReference type="GO" id="GO:0005789">
    <property type="term" value="C:endoplasmic reticulum membrane"/>
    <property type="evidence" value="ECO:0007669"/>
    <property type="project" value="TreeGrafter"/>
</dbReference>
<evidence type="ECO:0000256" key="1">
    <source>
        <dbReference type="ARBA" id="ARBA00004479"/>
    </source>
</evidence>
<dbReference type="InterPro" id="IPR005052">
    <property type="entry name" value="Lectin_leg"/>
</dbReference>
<dbReference type="GO" id="GO:0030134">
    <property type="term" value="C:COPII-coated ER to Golgi transport vesicle"/>
    <property type="evidence" value="ECO:0007669"/>
    <property type="project" value="TreeGrafter"/>
</dbReference>
<protein>
    <submittedName>
        <fullName evidence="9">L-type lectin-like domain-containing protein</fullName>
    </submittedName>
</protein>
<comment type="subcellular location">
    <subcellularLocation>
        <location evidence="1">Membrane</location>
        <topology evidence="1">Single-pass type I membrane protein</topology>
    </subcellularLocation>
</comment>